<sequence length="148" mass="16884">MDQKEVNLKAFLKLIRYAEHKREDNEVYTIMYGGGTFKDTSTHPNTLVRKWGKSSTAAGAYQILYGSWAEAKKLGIVNDFSPDAQDRFAIWKLKTRGAYPFVLEGDVEKAVEKLRKEWTSLPGASQSSFVMSDAKARFQRYVTEYSKP</sequence>
<evidence type="ECO:0000313" key="1">
    <source>
        <dbReference type="EMBL" id="MFC4160884.1"/>
    </source>
</evidence>
<comment type="caution">
    <text evidence="1">The sequence shown here is derived from an EMBL/GenBank/DDBJ whole genome shotgun (WGS) entry which is preliminary data.</text>
</comment>
<dbReference type="InterPro" id="IPR023346">
    <property type="entry name" value="Lysozyme-like_dom_sf"/>
</dbReference>
<dbReference type="SUPFAM" id="SSF53955">
    <property type="entry name" value="Lysozyme-like"/>
    <property type="match status" value="1"/>
</dbReference>
<name>A0ABV8MT37_9NEIS</name>
<proteinExistence type="predicted"/>
<evidence type="ECO:0000313" key="2">
    <source>
        <dbReference type="Proteomes" id="UP001595791"/>
    </source>
</evidence>
<accession>A0ABV8MT37</accession>
<dbReference type="Proteomes" id="UP001595791">
    <property type="component" value="Unassembled WGS sequence"/>
</dbReference>
<keyword evidence="2" id="KW-1185">Reference proteome</keyword>
<dbReference type="Gene3D" id="1.10.530.10">
    <property type="match status" value="1"/>
</dbReference>
<protein>
    <submittedName>
        <fullName evidence="1">Lysozyme</fullName>
    </submittedName>
</protein>
<reference evidence="2" key="1">
    <citation type="journal article" date="2019" name="Int. J. Syst. Evol. Microbiol.">
        <title>The Global Catalogue of Microorganisms (GCM) 10K type strain sequencing project: providing services to taxonomists for standard genome sequencing and annotation.</title>
        <authorList>
            <consortium name="The Broad Institute Genomics Platform"/>
            <consortium name="The Broad Institute Genome Sequencing Center for Infectious Disease"/>
            <person name="Wu L."/>
            <person name="Ma J."/>
        </authorList>
    </citation>
    <scope>NUCLEOTIDE SEQUENCE [LARGE SCALE GENOMIC DNA]</scope>
    <source>
        <strain evidence="2">LMG 29894</strain>
    </source>
</reference>
<organism evidence="1 2">
    <name type="scientific">Chitinimonas lacunae</name>
    <dbReference type="NCBI Taxonomy" id="1963018"/>
    <lineage>
        <taxon>Bacteria</taxon>
        <taxon>Pseudomonadati</taxon>
        <taxon>Pseudomonadota</taxon>
        <taxon>Betaproteobacteria</taxon>
        <taxon>Neisseriales</taxon>
        <taxon>Chitinibacteraceae</taxon>
        <taxon>Chitinimonas</taxon>
    </lineage>
</organism>
<dbReference type="EMBL" id="JBHSBU010000001">
    <property type="protein sequence ID" value="MFC4160884.1"/>
    <property type="molecule type" value="Genomic_DNA"/>
</dbReference>
<gene>
    <name evidence="1" type="ORF">ACFOW7_16210</name>
</gene>
<dbReference type="CDD" id="cd00736">
    <property type="entry name" value="lambda_lys-like"/>
    <property type="match status" value="1"/>
</dbReference>
<dbReference type="RefSeq" id="WP_378166195.1">
    <property type="nucleotide sequence ID" value="NZ_JBHSBU010000001.1"/>
</dbReference>